<evidence type="ECO:0000256" key="3">
    <source>
        <dbReference type="ARBA" id="ARBA00022840"/>
    </source>
</evidence>
<dbReference type="PANTHER" id="PTHR43585:SF2">
    <property type="entry name" value="ATP-GRASP ENZYME FSQD"/>
    <property type="match status" value="1"/>
</dbReference>
<evidence type="ECO:0000313" key="5">
    <source>
        <dbReference type="EMBL" id="CAE4651492.1"/>
    </source>
</evidence>
<organism evidence="5">
    <name type="scientific">Alexandrium monilatum</name>
    <dbReference type="NCBI Taxonomy" id="311494"/>
    <lineage>
        <taxon>Eukaryota</taxon>
        <taxon>Sar</taxon>
        <taxon>Alveolata</taxon>
        <taxon>Dinophyceae</taxon>
        <taxon>Gonyaulacales</taxon>
        <taxon>Pyrocystaceae</taxon>
        <taxon>Alexandrium</taxon>
    </lineage>
</organism>
<dbReference type="InterPro" id="IPR052032">
    <property type="entry name" value="ATP-dep_AA_Ligase"/>
</dbReference>
<sequence length="267" mass="28499">MMWVYDKRPCNGASFVYFGTLPVPSDSEVARVLVEYTRGVLDALGIRNGPSHGEVMMTPDGPCLVEMNCRTHGGDGTFMPLARALTGGYSQVDAAADAFLDHEAFNRLPDVPPSPFRVSGQEVCLVCMRGGTVSSMSGLDQLRKLRSFVSLDTGVAVGSEVSASVDLFSSAGSLILMHQDRGVFEEDLRTVRRMETECALFELKDGSPSASAVDESPVVDAPSSTDAEEAEAPCGAAVERAKLRHRSCSEEVEYARITEAPLLAAGA</sequence>
<evidence type="ECO:0000256" key="4">
    <source>
        <dbReference type="SAM" id="MobiDB-lite"/>
    </source>
</evidence>
<keyword evidence="1" id="KW-0436">Ligase</keyword>
<evidence type="ECO:0008006" key="6">
    <source>
        <dbReference type="Google" id="ProtNLM"/>
    </source>
</evidence>
<dbReference type="PANTHER" id="PTHR43585">
    <property type="entry name" value="FUMIPYRROLE BIOSYNTHESIS PROTEIN C"/>
    <property type="match status" value="1"/>
</dbReference>
<reference evidence="5" key="1">
    <citation type="submission" date="2021-01" db="EMBL/GenBank/DDBJ databases">
        <authorList>
            <person name="Corre E."/>
            <person name="Pelletier E."/>
            <person name="Niang G."/>
            <person name="Scheremetjew M."/>
            <person name="Finn R."/>
            <person name="Kale V."/>
            <person name="Holt S."/>
            <person name="Cochrane G."/>
            <person name="Meng A."/>
            <person name="Brown T."/>
            <person name="Cohen L."/>
        </authorList>
    </citation>
    <scope>NUCLEOTIDE SEQUENCE</scope>
    <source>
        <strain evidence="5">CCMP3105</strain>
    </source>
</reference>
<protein>
    <recommendedName>
        <fullName evidence="6">ATP-grasp domain-containing protein</fullName>
    </recommendedName>
</protein>
<dbReference type="Gene3D" id="3.30.470.20">
    <property type="entry name" value="ATP-grasp fold, B domain"/>
    <property type="match status" value="1"/>
</dbReference>
<keyword evidence="2" id="KW-0547">Nucleotide-binding</keyword>
<evidence type="ECO:0000256" key="2">
    <source>
        <dbReference type="ARBA" id="ARBA00022741"/>
    </source>
</evidence>
<proteinExistence type="predicted"/>
<evidence type="ECO:0000256" key="1">
    <source>
        <dbReference type="ARBA" id="ARBA00022598"/>
    </source>
</evidence>
<dbReference type="GO" id="GO:0005524">
    <property type="term" value="F:ATP binding"/>
    <property type="evidence" value="ECO:0007669"/>
    <property type="project" value="UniProtKB-KW"/>
</dbReference>
<keyword evidence="3" id="KW-0067">ATP-binding</keyword>
<name>A0A7S4SNY7_9DINO</name>
<dbReference type="GO" id="GO:0016874">
    <property type="term" value="F:ligase activity"/>
    <property type="evidence" value="ECO:0007669"/>
    <property type="project" value="UniProtKB-KW"/>
</dbReference>
<gene>
    <name evidence="5" type="ORF">AMON00008_LOCUS53390</name>
</gene>
<accession>A0A7S4SNY7</accession>
<dbReference type="SUPFAM" id="SSF56059">
    <property type="entry name" value="Glutathione synthetase ATP-binding domain-like"/>
    <property type="match status" value="1"/>
</dbReference>
<feature type="region of interest" description="Disordered" evidence="4">
    <location>
        <begin position="207"/>
        <end position="233"/>
    </location>
</feature>
<dbReference type="EMBL" id="HBNR01075158">
    <property type="protein sequence ID" value="CAE4651492.1"/>
    <property type="molecule type" value="Transcribed_RNA"/>
</dbReference>
<dbReference type="AlphaFoldDB" id="A0A7S4SNY7"/>